<organism evidence="9 10">
    <name type="scientific">Oceanibacterium hippocampi</name>
    <dbReference type="NCBI Taxonomy" id="745714"/>
    <lineage>
        <taxon>Bacteria</taxon>
        <taxon>Pseudomonadati</taxon>
        <taxon>Pseudomonadota</taxon>
        <taxon>Alphaproteobacteria</taxon>
        <taxon>Sneathiellales</taxon>
        <taxon>Sneathiellaceae</taxon>
        <taxon>Oceanibacterium</taxon>
    </lineage>
</organism>
<feature type="domain" description="Peptidase M20 dimerisation" evidence="8">
    <location>
        <begin position="205"/>
        <end position="317"/>
    </location>
</feature>
<dbReference type="CDD" id="cd03895">
    <property type="entry name" value="M20_ArgE_DapE-like"/>
    <property type="match status" value="1"/>
</dbReference>
<dbReference type="PANTHER" id="PTHR43808">
    <property type="entry name" value="ACETYLORNITHINE DEACETYLASE"/>
    <property type="match status" value="1"/>
</dbReference>
<dbReference type="InterPro" id="IPR002933">
    <property type="entry name" value="Peptidase_M20"/>
</dbReference>
<dbReference type="Gene3D" id="3.40.630.10">
    <property type="entry name" value="Zn peptidases"/>
    <property type="match status" value="1"/>
</dbReference>
<dbReference type="InterPro" id="IPR036264">
    <property type="entry name" value="Bact_exopeptidase_dim_dom"/>
</dbReference>
<dbReference type="Gene3D" id="3.30.70.360">
    <property type="match status" value="1"/>
</dbReference>
<gene>
    <name evidence="9" type="ORF">OCH7691_02619</name>
</gene>
<comment type="cofactor">
    <cofactor evidence="1">
        <name>Co(2+)</name>
        <dbReference type="ChEBI" id="CHEBI:48828"/>
    </cofactor>
</comment>
<dbReference type="PANTHER" id="PTHR43808:SF25">
    <property type="entry name" value="PEPTIDASE M20 DIMERISATION DOMAIN-CONTAINING PROTEIN"/>
    <property type="match status" value="1"/>
</dbReference>
<comment type="cofactor">
    <cofactor evidence="2">
        <name>Zn(2+)</name>
        <dbReference type="ChEBI" id="CHEBI:29105"/>
    </cofactor>
</comment>
<dbReference type="InParanoid" id="A0A1Y5TDM7"/>
<evidence type="ECO:0000259" key="8">
    <source>
        <dbReference type="Pfam" id="PF07687"/>
    </source>
</evidence>
<name>A0A1Y5TDM7_9PROT</name>
<dbReference type="GO" id="GO:0046872">
    <property type="term" value="F:metal ion binding"/>
    <property type="evidence" value="ECO:0007669"/>
    <property type="project" value="UniProtKB-KW"/>
</dbReference>
<evidence type="ECO:0000256" key="4">
    <source>
        <dbReference type="ARBA" id="ARBA00022723"/>
    </source>
</evidence>
<proteinExistence type="inferred from homology"/>
<protein>
    <submittedName>
        <fullName evidence="9">N-formyl-4-amino-5-aminomethyl-2-methylpyrimidine deformylase</fullName>
        <ecNumber evidence="9">3.5.1.-</ecNumber>
    </submittedName>
</protein>
<dbReference type="RefSeq" id="WP_085884461.1">
    <property type="nucleotide sequence ID" value="NZ_FWFR01000002.1"/>
</dbReference>
<dbReference type="SUPFAM" id="SSF55031">
    <property type="entry name" value="Bacterial exopeptidase dimerisation domain"/>
    <property type="match status" value="1"/>
</dbReference>
<dbReference type="InterPro" id="IPR010182">
    <property type="entry name" value="ArgE/DapE"/>
</dbReference>
<accession>A0A1Y5TDM7</accession>
<dbReference type="EMBL" id="FWFR01000002">
    <property type="protein sequence ID" value="SLN59557.1"/>
    <property type="molecule type" value="Genomic_DNA"/>
</dbReference>
<dbReference type="NCBIfam" id="NF005306">
    <property type="entry name" value="PRK06837.1"/>
    <property type="match status" value="1"/>
</dbReference>
<dbReference type="GO" id="GO:0016787">
    <property type="term" value="F:hydrolase activity"/>
    <property type="evidence" value="ECO:0007669"/>
    <property type="project" value="UniProtKB-KW"/>
</dbReference>
<dbReference type="SUPFAM" id="SSF53187">
    <property type="entry name" value="Zn-dependent exopeptidases"/>
    <property type="match status" value="1"/>
</dbReference>
<dbReference type="Pfam" id="PF01546">
    <property type="entry name" value="Peptidase_M20"/>
    <property type="match status" value="1"/>
</dbReference>
<keyword evidence="10" id="KW-1185">Reference proteome</keyword>
<evidence type="ECO:0000256" key="1">
    <source>
        <dbReference type="ARBA" id="ARBA00001941"/>
    </source>
</evidence>
<keyword evidence="6" id="KW-0862">Zinc</keyword>
<evidence type="ECO:0000256" key="2">
    <source>
        <dbReference type="ARBA" id="ARBA00001947"/>
    </source>
</evidence>
<dbReference type="AlphaFoldDB" id="A0A1Y5TDM7"/>
<dbReference type="InterPro" id="IPR011650">
    <property type="entry name" value="Peptidase_M20_dimer"/>
</dbReference>
<keyword evidence="4" id="KW-0479">Metal-binding</keyword>
<dbReference type="Proteomes" id="UP000193200">
    <property type="component" value="Unassembled WGS sequence"/>
</dbReference>
<evidence type="ECO:0000256" key="5">
    <source>
        <dbReference type="ARBA" id="ARBA00022801"/>
    </source>
</evidence>
<reference evidence="9 10" key="1">
    <citation type="submission" date="2017-03" db="EMBL/GenBank/DDBJ databases">
        <authorList>
            <person name="Afonso C.L."/>
            <person name="Miller P.J."/>
            <person name="Scott M.A."/>
            <person name="Spackman E."/>
            <person name="Goraichik I."/>
            <person name="Dimitrov K.M."/>
            <person name="Suarez D.L."/>
            <person name="Swayne D.E."/>
        </authorList>
    </citation>
    <scope>NUCLEOTIDE SEQUENCE [LARGE SCALE GENOMIC DNA]</scope>
    <source>
        <strain evidence="9 10">CECT 7691</strain>
    </source>
</reference>
<dbReference type="EC" id="3.5.1.-" evidence="9"/>
<dbReference type="InterPro" id="IPR033687">
    <property type="entry name" value="YodQ-like"/>
</dbReference>
<evidence type="ECO:0000313" key="9">
    <source>
        <dbReference type="EMBL" id="SLN59557.1"/>
    </source>
</evidence>
<comment type="similarity">
    <text evidence="3">Belongs to the peptidase M20A family.</text>
</comment>
<keyword evidence="7" id="KW-0170">Cobalt</keyword>
<evidence type="ECO:0000256" key="3">
    <source>
        <dbReference type="ARBA" id="ARBA00006247"/>
    </source>
</evidence>
<evidence type="ECO:0000256" key="7">
    <source>
        <dbReference type="ARBA" id="ARBA00023285"/>
    </source>
</evidence>
<dbReference type="Pfam" id="PF07687">
    <property type="entry name" value="M20_dimer"/>
    <property type="match status" value="1"/>
</dbReference>
<evidence type="ECO:0000313" key="10">
    <source>
        <dbReference type="Proteomes" id="UP000193200"/>
    </source>
</evidence>
<dbReference type="InterPro" id="IPR050072">
    <property type="entry name" value="Peptidase_M20A"/>
</dbReference>
<dbReference type="OrthoDB" id="9809784at2"/>
<dbReference type="NCBIfam" id="TIGR01910">
    <property type="entry name" value="DapE-ArgE"/>
    <property type="match status" value="1"/>
</dbReference>
<keyword evidence="5 9" id="KW-0378">Hydrolase</keyword>
<sequence>MSGTLPTAEIMKAVDAGFDAQCDFTAELTCFPSTRGAEQTAQDFMAREMRDRGLAVDRWKIEVDDIAHLPGFSPVHVSYENAWNVVGTHRPRGATGKSLILNGHIDVVPVGPLDMWDRPPFDPHVDDGWMYGRGAGDMKAGLAACVFALDALKRTGHAPAAEVYVQSVVEEECTGNGALACLQRGYRADLAMIPEPMGEKLIRAQIGVIWFQVKIAGYPVHVADAGAGANAIEAAMPIIEALHRLEADWNSAGRRHPAYAGVEHPINLNIGRIQGGDWPSSVPAWCVFDVRVAIFPDQPLDEARAEIEAVIREAARNNRFLANSPPEIAYHGFLAEGYELKGAEAAEAKLGHAHRTVYGEPLREVATTATTDARFFGLYADTPALVYGPVSENIHGFNERVNLESVRRNTQAMALFIADWCGLEKI</sequence>
<evidence type="ECO:0000256" key="6">
    <source>
        <dbReference type="ARBA" id="ARBA00022833"/>
    </source>
</evidence>